<dbReference type="RefSeq" id="WP_282357150.1">
    <property type="nucleotide sequence ID" value="NZ_JASBQV010000031.1"/>
</dbReference>
<evidence type="ECO:0000256" key="7">
    <source>
        <dbReference type="ARBA" id="ARBA00023125"/>
    </source>
</evidence>
<dbReference type="SMART" id="SM00493">
    <property type="entry name" value="TOPRIM"/>
    <property type="match status" value="1"/>
</dbReference>
<proteinExistence type="inferred from homology"/>
<dbReference type="InterPro" id="IPR023405">
    <property type="entry name" value="Topo_IA_core_domain"/>
</dbReference>
<evidence type="ECO:0000256" key="12">
    <source>
        <dbReference type="ARBA" id="ARBA00032877"/>
    </source>
</evidence>
<dbReference type="InterPro" id="IPR006171">
    <property type="entry name" value="TOPRIM_dom"/>
</dbReference>
<dbReference type="PROSITE" id="PS50880">
    <property type="entry name" value="TOPRIM"/>
    <property type="match status" value="1"/>
</dbReference>
<evidence type="ECO:0000256" key="2">
    <source>
        <dbReference type="ARBA" id="ARBA00009446"/>
    </source>
</evidence>
<evidence type="ECO:0000256" key="1">
    <source>
        <dbReference type="ARBA" id="ARBA00000213"/>
    </source>
</evidence>
<keyword evidence="4" id="KW-0479">Metal-binding</keyword>
<dbReference type="InterPro" id="IPR013824">
    <property type="entry name" value="Topo_IA_cen_sub1"/>
</dbReference>
<evidence type="ECO:0000256" key="11">
    <source>
        <dbReference type="ARBA" id="ARBA00032235"/>
    </source>
</evidence>
<dbReference type="Gene3D" id="1.10.290.10">
    <property type="entry name" value="Topoisomerase I, domain 4"/>
    <property type="match status" value="1"/>
</dbReference>
<keyword evidence="6" id="KW-0799">Topoisomerase</keyword>
<evidence type="ECO:0000259" key="13">
    <source>
        <dbReference type="PROSITE" id="PS50880"/>
    </source>
</evidence>
<dbReference type="PRINTS" id="PR00417">
    <property type="entry name" value="PRTPISMRASEI"/>
</dbReference>
<dbReference type="Pfam" id="PF01751">
    <property type="entry name" value="Toprim"/>
    <property type="match status" value="1"/>
</dbReference>
<dbReference type="InterPro" id="IPR025589">
    <property type="entry name" value="Toprim_C_rpt"/>
</dbReference>
<dbReference type="SMART" id="SM00436">
    <property type="entry name" value="TOP1Bc"/>
    <property type="match status" value="1"/>
</dbReference>
<evidence type="ECO:0000256" key="8">
    <source>
        <dbReference type="ARBA" id="ARBA00023235"/>
    </source>
</evidence>
<reference evidence="15 16" key="1">
    <citation type="submission" date="2023-04" db="EMBL/GenBank/DDBJ databases">
        <title>Antarctic isolates genomes.</title>
        <authorList>
            <person name="Dimov S.G."/>
        </authorList>
    </citation>
    <scope>NUCLEOTIDE SEQUENCE [LARGE SCALE GENOMIC DNA]</scope>
    <source>
        <strain evidence="15 16">AL19</strain>
    </source>
</reference>
<dbReference type="Gene3D" id="3.40.50.140">
    <property type="match status" value="1"/>
</dbReference>
<dbReference type="GO" id="GO:0003917">
    <property type="term" value="F:DNA topoisomerase type I (single strand cut, ATP-independent) activity"/>
    <property type="evidence" value="ECO:0007669"/>
    <property type="project" value="UniProtKB-EC"/>
</dbReference>
<evidence type="ECO:0000313" key="16">
    <source>
        <dbReference type="Proteomes" id="UP001243286"/>
    </source>
</evidence>
<evidence type="ECO:0000256" key="6">
    <source>
        <dbReference type="ARBA" id="ARBA00023029"/>
    </source>
</evidence>
<evidence type="ECO:0000259" key="14">
    <source>
        <dbReference type="PROSITE" id="PS52039"/>
    </source>
</evidence>
<dbReference type="InterPro" id="IPR013497">
    <property type="entry name" value="Topo_IA_cen"/>
</dbReference>
<dbReference type="PROSITE" id="PS00396">
    <property type="entry name" value="TOPO_IA_1"/>
    <property type="match status" value="1"/>
</dbReference>
<evidence type="ECO:0000313" key="15">
    <source>
        <dbReference type="EMBL" id="MDI3236174.1"/>
    </source>
</evidence>
<sequence length="721" mass="82093">MGKPLILAEKPAQAMKYAEAIGSFQKKNGYIEIGKNPLFPDGAILTWGIGHLVTLAEPSHYKKEWGNWNKEALASFPIKPERYEFMVAKGKEQQFGIIEELLKGVQEVIIATDCDREGENIAWTILERANATNKQMKRLWINSLEEDVVIEGFKNLKDASVYYPKYIEAQTRQISDWLIGMNLSKIYTINMKDKGLSGNFSIGRVQTPTLFMIYEREKAIQNFKQQTFYELVGTVKHPNGTFEVKSNMKSDNKNELLETIESYGLSDATSYITKLEEKIETERAPKLYTLSGIQTKANKLWKFSTKRTMEIVQGLYEKKLLTYPRTDTPFITNSEFNYLLANLEHYGALLNQSLPIAYTEPRKGYVEPDKVQEHYAIIPTKKKLSMNEIRLLSSDEQKVYLEVVSNTVCMFCEDAKYAKTNVEIDYHKILFKTSGKVELEKGWKSIFVSQGGEDKKKKEPQLPSIKQGDEIKLKGGVKEGKTTAPKRFTEGDLINLMKNAGKHVEEEDQAILKETEGLGTEATRSNIIETLKGKEYLAIEKNLAYCTPKGKLLSSVVEGTLLASPSMTAQWEKYLSGIGKGEKQQDPFIQNIHKFILKMMDDAPDLIQRADTEQYQNATAAQDTIAPCPSCKEGFIKKNKTFYGCTRFKEGCKQTFPQTMGHKNISEAQMKKILLKGKSDLIKKFQNKDKSKTFDAFIEIAAKENQRYQLQYQFQKTGVKS</sequence>
<dbReference type="Proteomes" id="UP001243286">
    <property type="component" value="Unassembled WGS sequence"/>
</dbReference>
<dbReference type="SUPFAM" id="SSF56712">
    <property type="entry name" value="Prokaryotic type I DNA topoisomerase"/>
    <property type="match status" value="1"/>
</dbReference>
<dbReference type="InterPro" id="IPR023406">
    <property type="entry name" value="Topo_IA_AS"/>
</dbReference>
<dbReference type="InterPro" id="IPR000380">
    <property type="entry name" value="Topo_IA"/>
</dbReference>
<dbReference type="InterPro" id="IPR034144">
    <property type="entry name" value="TOPRIM_TopoIII"/>
</dbReference>
<dbReference type="EC" id="5.6.2.1" evidence="3"/>
<protein>
    <recommendedName>
        <fullName evidence="3">DNA topoisomerase</fullName>
        <ecNumber evidence="3">5.6.2.1</ecNumber>
    </recommendedName>
    <alternativeName>
        <fullName evidence="12">Omega-protein</fullName>
    </alternativeName>
    <alternativeName>
        <fullName evidence="11">Relaxing enzyme</fullName>
    </alternativeName>
    <alternativeName>
        <fullName evidence="9">Swivelase</fullName>
    </alternativeName>
    <alternativeName>
        <fullName evidence="10">Untwisting enzyme</fullName>
    </alternativeName>
</protein>
<dbReference type="Gene3D" id="1.10.460.10">
    <property type="entry name" value="Topoisomerase I, domain 2"/>
    <property type="match status" value="1"/>
</dbReference>
<feature type="domain" description="Topo IA-type catalytic" evidence="14">
    <location>
        <begin position="162"/>
        <end position="600"/>
    </location>
</feature>
<organism evidence="15 16">
    <name type="scientific">Exiguobacterium antarcticum</name>
    <dbReference type="NCBI Taxonomy" id="132920"/>
    <lineage>
        <taxon>Bacteria</taxon>
        <taxon>Bacillati</taxon>
        <taxon>Bacillota</taxon>
        <taxon>Bacilli</taxon>
        <taxon>Bacillales</taxon>
        <taxon>Bacillales Family XII. Incertae Sedis</taxon>
        <taxon>Exiguobacterium</taxon>
    </lineage>
</organism>
<comment type="caution">
    <text evidence="15">The sequence shown here is derived from an EMBL/GenBank/DDBJ whole genome shotgun (WGS) entry which is preliminary data.</text>
</comment>
<dbReference type="CDD" id="cd03362">
    <property type="entry name" value="TOPRIM_TopoIA_TopoIII"/>
    <property type="match status" value="1"/>
</dbReference>
<name>A0ABT6R7A7_9BACL</name>
<dbReference type="PANTHER" id="PTHR11390:SF21">
    <property type="entry name" value="DNA TOPOISOMERASE 3-ALPHA"/>
    <property type="match status" value="1"/>
</dbReference>
<dbReference type="InterPro" id="IPR005738">
    <property type="entry name" value="TopoIII"/>
</dbReference>
<comment type="catalytic activity">
    <reaction evidence="1">
        <text>ATP-independent breakage of single-stranded DNA, followed by passage and rejoining.</text>
        <dbReference type="EC" id="5.6.2.1"/>
    </reaction>
</comment>
<dbReference type="InterPro" id="IPR013826">
    <property type="entry name" value="Topo_IA_cen_sub3"/>
</dbReference>
<keyword evidence="7" id="KW-0238">DNA-binding</keyword>
<dbReference type="InterPro" id="IPR013825">
    <property type="entry name" value="Topo_IA_cen_sub2"/>
</dbReference>
<dbReference type="Gene3D" id="2.70.20.10">
    <property type="entry name" value="Topoisomerase I, domain 3"/>
    <property type="match status" value="1"/>
</dbReference>
<dbReference type="EMBL" id="JASBQV010000031">
    <property type="protein sequence ID" value="MDI3236174.1"/>
    <property type="molecule type" value="Genomic_DNA"/>
</dbReference>
<feature type="domain" description="Toprim" evidence="13">
    <location>
        <begin position="3"/>
        <end position="146"/>
    </location>
</feature>
<keyword evidence="8 15" id="KW-0413">Isomerase</keyword>
<dbReference type="NCBIfam" id="TIGR01056">
    <property type="entry name" value="topB"/>
    <property type="match status" value="1"/>
</dbReference>
<evidence type="ECO:0000256" key="10">
    <source>
        <dbReference type="ARBA" id="ARBA00031985"/>
    </source>
</evidence>
<comment type="similarity">
    <text evidence="2">Belongs to the type IA topoisomerase family.</text>
</comment>
<dbReference type="PROSITE" id="PS52039">
    <property type="entry name" value="TOPO_IA_2"/>
    <property type="match status" value="1"/>
</dbReference>
<keyword evidence="16" id="KW-1185">Reference proteome</keyword>
<dbReference type="Pfam" id="PF13342">
    <property type="entry name" value="Toprim_Crpt"/>
    <property type="match status" value="1"/>
</dbReference>
<dbReference type="SMART" id="SM00437">
    <property type="entry name" value="TOP1Ac"/>
    <property type="match status" value="1"/>
</dbReference>
<dbReference type="Pfam" id="PF01131">
    <property type="entry name" value="Topoisom_bac"/>
    <property type="match status" value="1"/>
</dbReference>
<keyword evidence="5" id="KW-0460">Magnesium</keyword>
<evidence type="ECO:0000256" key="9">
    <source>
        <dbReference type="ARBA" id="ARBA00030003"/>
    </source>
</evidence>
<dbReference type="CDD" id="cd00186">
    <property type="entry name" value="TOP1Ac"/>
    <property type="match status" value="1"/>
</dbReference>
<dbReference type="InterPro" id="IPR003602">
    <property type="entry name" value="Topo_IA_DNA-bd_dom"/>
</dbReference>
<evidence type="ECO:0000256" key="4">
    <source>
        <dbReference type="ARBA" id="ARBA00022723"/>
    </source>
</evidence>
<evidence type="ECO:0000256" key="5">
    <source>
        <dbReference type="ARBA" id="ARBA00022842"/>
    </source>
</evidence>
<accession>A0ABT6R7A7</accession>
<dbReference type="PANTHER" id="PTHR11390">
    <property type="entry name" value="PROKARYOTIC DNA TOPOISOMERASE"/>
    <property type="match status" value="1"/>
</dbReference>
<dbReference type="InterPro" id="IPR003601">
    <property type="entry name" value="Topo_IA_2"/>
</dbReference>
<gene>
    <name evidence="15" type="primary">topB</name>
    <name evidence="15" type="ORF">QK289_14260</name>
</gene>
<evidence type="ECO:0000256" key="3">
    <source>
        <dbReference type="ARBA" id="ARBA00012891"/>
    </source>
</evidence>